<dbReference type="RefSeq" id="WP_160496889.1">
    <property type="nucleotide sequence ID" value="NZ_WUBI01000001.1"/>
</dbReference>
<reference evidence="1 2" key="1">
    <citation type="submission" date="2019-12" db="EMBL/GenBank/DDBJ databases">
        <title>Paenibacillus sp. nov., an endophytic bacterium isolated from the stem of Dendrobium.</title>
        <authorList>
            <person name="Zhao R."/>
        </authorList>
    </citation>
    <scope>NUCLEOTIDE SEQUENCE [LARGE SCALE GENOMIC DNA]</scope>
    <source>
        <strain evidence="1 2">HJL G12</strain>
    </source>
</reference>
<protein>
    <submittedName>
        <fullName evidence="1">HEAT repeat domain-containing protein</fullName>
    </submittedName>
</protein>
<proteinExistence type="predicted"/>
<organism evidence="1 2">
    <name type="scientific">Paenibacillus dendrobii</name>
    <dbReference type="NCBI Taxonomy" id="2691084"/>
    <lineage>
        <taxon>Bacteria</taxon>
        <taxon>Bacillati</taxon>
        <taxon>Bacillota</taxon>
        <taxon>Bacilli</taxon>
        <taxon>Bacillales</taxon>
        <taxon>Paenibacillaceae</taxon>
        <taxon>Paenibacillus</taxon>
    </lineage>
</organism>
<dbReference type="InterPro" id="IPR016024">
    <property type="entry name" value="ARM-type_fold"/>
</dbReference>
<evidence type="ECO:0000313" key="2">
    <source>
        <dbReference type="Proteomes" id="UP000460318"/>
    </source>
</evidence>
<keyword evidence="2" id="KW-1185">Reference proteome</keyword>
<dbReference type="EMBL" id="WUBI01000001">
    <property type="protein sequence ID" value="MWV43380.1"/>
    <property type="molecule type" value="Genomic_DNA"/>
</dbReference>
<accession>A0A7X3IIU6</accession>
<evidence type="ECO:0000313" key="1">
    <source>
        <dbReference type="EMBL" id="MWV43380.1"/>
    </source>
</evidence>
<comment type="caution">
    <text evidence="1">The sequence shown here is derived from an EMBL/GenBank/DDBJ whole genome shotgun (WGS) entry which is preliminary data.</text>
</comment>
<dbReference type="AlphaFoldDB" id="A0A7X3IIU6"/>
<gene>
    <name evidence="1" type="ORF">GRF59_07010</name>
</gene>
<dbReference type="SUPFAM" id="SSF48371">
    <property type="entry name" value="ARM repeat"/>
    <property type="match status" value="1"/>
</dbReference>
<sequence>MIKDLLSRLNITLPDAETEVLQSHHLKQNNTTFYLRLMDIEEIMEVTDFMSEMDVFQDIVPLWADDHSNYIGIYVQGTCKNKVCYLNHEETDLSPGFRSISTFVSELESHPDLDWHELKKEYPADIDSDPNLLEEDLNCISDLNNLINSNNQITDEMRCQYIYSIMVLTPKTQLDSIVKYLDDEDKYVQERACEIIGYHKYAPAKDKLVEISKSGMHNGKIAAKKALARIR</sequence>
<name>A0A7X3IIU6_9BACL</name>
<dbReference type="Proteomes" id="UP000460318">
    <property type="component" value="Unassembled WGS sequence"/>
</dbReference>